<reference evidence="2" key="1">
    <citation type="submission" date="2022-04" db="EMBL/GenBank/DDBJ databases">
        <authorList>
            <person name="Ren T."/>
        </authorList>
    </citation>
    <scope>NUCLEOTIDE SEQUENCE</scope>
    <source>
        <strain evidence="2">F63249</strain>
    </source>
</reference>
<dbReference type="PROSITE" id="PS51257">
    <property type="entry name" value="PROKAR_LIPOPROTEIN"/>
    <property type="match status" value="1"/>
</dbReference>
<accession>A0ABT0H488</accession>
<keyword evidence="1" id="KW-0472">Membrane</keyword>
<dbReference type="EMBL" id="JALPQF010000001">
    <property type="protein sequence ID" value="MCK8479196.1"/>
    <property type="molecule type" value="Genomic_DNA"/>
</dbReference>
<feature type="transmembrane region" description="Helical" evidence="1">
    <location>
        <begin position="12"/>
        <end position="29"/>
    </location>
</feature>
<proteinExistence type="predicted"/>
<gene>
    <name evidence="2" type="ORF">MUY34_01115</name>
</gene>
<evidence type="ECO:0008006" key="4">
    <source>
        <dbReference type="Google" id="ProtNLM"/>
    </source>
</evidence>
<feature type="transmembrane region" description="Helical" evidence="1">
    <location>
        <begin position="282"/>
        <end position="302"/>
    </location>
</feature>
<keyword evidence="1" id="KW-1133">Transmembrane helix</keyword>
<evidence type="ECO:0000313" key="2">
    <source>
        <dbReference type="EMBL" id="MCK8479196.1"/>
    </source>
</evidence>
<feature type="transmembrane region" description="Helical" evidence="1">
    <location>
        <begin position="243"/>
        <end position="261"/>
    </location>
</feature>
<evidence type="ECO:0000256" key="1">
    <source>
        <dbReference type="SAM" id="Phobius"/>
    </source>
</evidence>
<organism evidence="2 3">
    <name type="scientific">Psychroserpens algicola</name>
    <dbReference type="NCBI Taxonomy" id="1719034"/>
    <lineage>
        <taxon>Bacteria</taxon>
        <taxon>Pseudomonadati</taxon>
        <taxon>Bacteroidota</taxon>
        <taxon>Flavobacteriia</taxon>
        <taxon>Flavobacteriales</taxon>
        <taxon>Flavobacteriaceae</taxon>
        <taxon>Psychroserpens</taxon>
    </lineage>
</organism>
<sequence>MNTTLKKIVKGTIAIFVIKLVIVGGLFIFQSCQSEAQDSGIIAESMNNFKSALKHSQKNLKDISIVNSITTTKGNSNLAKNLEEYQGETYTVCVMAFDENTANSAEEIIENIENIGDLIDSRDMNQLVIGEYDTVDDNSTTDETDSTENFNYDNCVATFELPIQPVLDALDPVTLAAKQFFYDKGFTEDDIIEMLDGEHPSTLVPIVMNVAYSESENQASIDFLSIFSQNAHAYTFNGARECFLEATGIAAGVALVAALTAETMDKKLVKKLIKSAVKKIGARTLGGIGLALIAIDFAICMAN</sequence>
<comment type="caution">
    <text evidence="2">The sequence shown here is derived from an EMBL/GenBank/DDBJ whole genome shotgun (WGS) entry which is preliminary data.</text>
</comment>
<keyword evidence="1" id="KW-0812">Transmembrane</keyword>
<keyword evidence="3" id="KW-1185">Reference proteome</keyword>
<dbReference type="RefSeq" id="WP_248411594.1">
    <property type="nucleotide sequence ID" value="NZ_JALPQF010000001.1"/>
</dbReference>
<evidence type="ECO:0000313" key="3">
    <source>
        <dbReference type="Proteomes" id="UP001203687"/>
    </source>
</evidence>
<protein>
    <recommendedName>
        <fullName evidence="4">TPM domain-containing protein</fullName>
    </recommendedName>
</protein>
<name>A0ABT0H488_9FLAO</name>
<dbReference type="Proteomes" id="UP001203687">
    <property type="component" value="Unassembled WGS sequence"/>
</dbReference>